<reference evidence="3 4" key="1">
    <citation type="submission" date="2018-11" db="EMBL/GenBank/DDBJ databases">
        <authorList>
            <consortium name="Pathogen Informatics"/>
        </authorList>
    </citation>
    <scope>NUCLEOTIDE SEQUENCE [LARGE SCALE GENOMIC DNA]</scope>
</reference>
<keyword evidence="2" id="KW-1133">Transmembrane helix</keyword>
<gene>
    <name evidence="3" type="ORF">WBA_LOCUS1753</name>
</gene>
<sequence length="311" mass="36191">MLGDLSMPISEYLTAVFQKNDRERNVDILLNNYKLFRSKDSKAKDENELKRKEPESSAAKKSSLRNLTKIRNLLNISLKIRKGKKIPKPLERLEESIVEDGELGKEPSVQLKIKSNEDIQKNIVTKADSVLLLDRTQSDVTLQEAQTAKQIPASLNLPLPNESTYILDDDRTQGTAAPLHYDPKILEVKVKRRIRLYAKISFCMTFIILSITFIIFIIAMFGWWISFTAYGMLNSERLIRLENDEHNLLMRQIASADNMRHRCNYQEISTLPWSSWTECFPSTVQSVQWRWRNLSYGLYFVDQQLINIKWC</sequence>
<keyword evidence="2" id="KW-0812">Transmembrane</keyword>
<dbReference type="InParanoid" id="A0A3P7DUV9"/>
<keyword evidence="4" id="KW-1185">Reference proteome</keyword>
<protein>
    <submittedName>
        <fullName evidence="3">Uncharacterized protein</fullName>
    </submittedName>
</protein>
<organism evidence="3 4">
    <name type="scientific">Wuchereria bancrofti</name>
    <dbReference type="NCBI Taxonomy" id="6293"/>
    <lineage>
        <taxon>Eukaryota</taxon>
        <taxon>Metazoa</taxon>
        <taxon>Ecdysozoa</taxon>
        <taxon>Nematoda</taxon>
        <taxon>Chromadorea</taxon>
        <taxon>Rhabditida</taxon>
        <taxon>Spirurina</taxon>
        <taxon>Spiruromorpha</taxon>
        <taxon>Filarioidea</taxon>
        <taxon>Onchocercidae</taxon>
        <taxon>Wuchereria</taxon>
    </lineage>
</organism>
<accession>A0A3P7DUV9</accession>
<name>A0A3P7DUV9_WUCBA</name>
<keyword evidence="2" id="KW-0472">Membrane</keyword>
<evidence type="ECO:0000313" key="3">
    <source>
        <dbReference type="EMBL" id="VDM08367.1"/>
    </source>
</evidence>
<feature type="region of interest" description="Disordered" evidence="1">
    <location>
        <begin position="41"/>
        <end position="62"/>
    </location>
</feature>
<evidence type="ECO:0000256" key="2">
    <source>
        <dbReference type="SAM" id="Phobius"/>
    </source>
</evidence>
<dbReference type="OrthoDB" id="5822755at2759"/>
<feature type="transmembrane region" description="Helical" evidence="2">
    <location>
        <begin position="200"/>
        <end position="225"/>
    </location>
</feature>
<dbReference type="Proteomes" id="UP000270924">
    <property type="component" value="Unassembled WGS sequence"/>
</dbReference>
<dbReference type="EMBL" id="UYWW01000400">
    <property type="protein sequence ID" value="VDM08367.1"/>
    <property type="molecule type" value="Genomic_DNA"/>
</dbReference>
<feature type="compositionally biased region" description="Basic and acidic residues" evidence="1">
    <location>
        <begin position="41"/>
        <end position="55"/>
    </location>
</feature>
<proteinExistence type="predicted"/>
<dbReference type="OMA" id="YAKISFC"/>
<dbReference type="AlphaFoldDB" id="A0A3P7DUV9"/>
<evidence type="ECO:0000313" key="4">
    <source>
        <dbReference type="Proteomes" id="UP000270924"/>
    </source>
</evidence>
<evidence type="ECO:0000256" key="1">
    <source>
        <dbReference type="SAM" id="MobiDB-lite"/>
    </source>
</evidence>